<evidence type="ECO:0000256" key="2">
    <source>
        <dbReference type="SAM" id="MobiDB-lite"/>
    </source>
</evidence>
<dbReference type="OrthoDB" id="8909054at2"/>
<dbReference type="EMBL" id="LFYT02000023">
    <property type="protein sequence ID" value="PVE41798.1"/>
    <property type="molecule type" value="Genomic_DNA"/>
</dbReference>
<feature type="compositionally biased region" description="Low complexity" evidence="2">
    <location>
        <begin position="59"/>
        <end position="68"/>
    </location>
</feature>
<keyword evidence="1" id="KW-1277">Toxin-antitoxin system</keyword>
<feature type="region of interest" description="Disordered" evidence="2">
    <location>
        <begin position="59"/>
        <end position="89"/>
    </location>
</feature>
<reference evidence="3" key="1">
    <citation type="submission" date="2017-04" db="EMBL/GenBank/DDBJ databases">
        <title>Unexpected and diverse lifestyles within the genus Limnohabitans.</title>
        <authorList>
            <person name="Kasalicky V."/>
            <person name="Mehrshad M."/>
            <person name="Andrei S.-A."/>
            <person name="Salcher M."/>
            <person name="Kratochvilova H."/>
            <person name="Simek K."/>
            <person name="Ghai R."/>
        </authorList>
    </citation>
    <scope>NUCLEOTIDE SEQUENCE [LARGE SCALE GENOMIC DNA]</scope>
    <source>
        <strain evidence="3">II-D5</strain>
    </source>
</reference>
<dbReference type="Pfam" id="PF07362">
    <property type="entry name" value="CcdA"/>
    <property type="match status" value="1"/>
</dbReference>
<dbReference type="STRING" id="1293045.H663_17240"/>
<evidence type="ECO:0000256" key="1">
    <source>
        <dbReference type="ARBA" id="ARBA00022649"/>
    </source>
</evidence>
<dbReference type="AlphaFoldDB" id="A0A2T7UAW0"/>
<dbReference type="Proteomes" id="UP000037507">
    <property type="component" value="Unassembled WGS sequence"/>
</dbReference>
<dbReference type="InterPro" id="IPR009956">
    <property type="entry name" value="Post-segregation_anti-tox_CcdA"/>
</dbReference>
<comment type="caution">
    <text evidence="3">The sequence shown here is derived from an EMBL/GenBank/DDBJ whole genome shotgun (WGS) entry which is preliminary data.</text>
</comment>
<organism evidence="3 4">
    <name type="scientific">Limnohabitans planktonicus II-D5</name>
    <dbReference type="NCBI Taxonomy" id="1293045"/>
    <lineage>
        <taxon>Bacteria</taxon>
        <taxon>Pseudomonadati</taxon>
        <taxon>Pseudomonadota</taxon>
        <taxon>Betaproteobacteria</taxon>
        <taxon>Burkholderiales</taxon>
        <taxon>Comamonadaceae</taxon>
        <taxon>Limnohabitans</taxon>
    </lineage>
</organism>
<accession>A0A2T7UAW0</accession>
<protein>
    <recommendedName>
        <fullName evidence="5">Plasmid maintenance protein CcdB</fullName>
    </recommendedName>
</protein>
<keyword evidence="4" id="KW-1185">Reference proteome</keyword>
<sequence>MRMKGVTAMPDRETSAKKPVNLSLSEALVQESRAYCGNLSAKVEEMLQDYVITQRQARQTHRQQAQQAVADWNSLHDASGSYADGHSTL</sequence>
<evidence type="ECO:0000313" key="3">
    <source>
        <dbReference type="EMBL" id="PVE41798.1"/>
    </source>
</evidence>
<proteinExistence type="predicted"/>
<gene>
    <name evidence="3" type="ORF">H663_015135</name>
</gene>
<name>A0A2T7UAW0_9BURK</name>
<evidence type="ECO:0000313" key="4">
    <source>
        <dbReference type="Proteomes" id="UP000037507"/>
    </source>
</evidence>
<evidence type="ECO:0008006" key="5">
    <source>
        <dbReference type="Google" id="ProtNLM"/>
    </source>
</evidence>